<dbReference type="OrthoDB" id="148324at2"/>
<evidence type="ECO:0000256" key="3">
    <source>
        <dbReference type="SAM" id="Phobius"/>
    </source>
</evidence>
<keyword evidence="3" id="KW-0472">Membrane</keyword>
<sequence length="470" mass="48989">MAERQHPLVKQLRRLARERWTQRALRTVLQSASIALGVWCAGMGANLLWNWQIGVPELTALALAIVGLGLVSLLRPPMRPAEVARRLDRRFNLNEQLATAVEMVQVDPRSSAMTARLIDQSTATVRQVHQYVRRRQAAPWTDLLTLLALLLVACGLALMSGIGSLSLNPSVALLPALPQQAAPLPLPMEEMMPMPGSDQLIPLEGGEEMLPFRPGNSAGGEQSAAAPAQPSAPSPADPQTLEELANALRDLGATRPAADALDRGDTDAAAQRLRELADQASALSQEARQALSRALEEAARAIERRDPALAEQVRQSARDLSRQQSAAQGLEDLAQAIDQMGESAAASSTPPSDDGGNEGQASNPGGPSGQPGAEGEGQTGPSGSAAGNNPSGEQRPITPAGRLGVEGQPAPLEAQGGGQSTGATNNPNATLQGSVGTASGGQPGTGGAIGADPLRIPLDERDVVQEYFQP</sequence>
<keyword evidence="1" id="KW-0175">Coiled coil</keyword>
<keyword evidence="5" id="KW-1185">Reference proteome</keyword>
<evidence type="ECO:0000256" key="2">
    <source>
        <dbReference type="SAM" id="MobiDB-lite"/>
    </source>
</evidence>
<organism evidence="4 5">
    <name type="scientific">Roseiflexus castenholzii (strain DSM 13941 / HLO8)</name>
    <dbReference type="NCBI Taxonomy" id="383372"/>
    <lineage>
        <taxon>Bacteria</taxon>
        <taxon>Bacillati</taxon>
        <taxon>Chloroflexota</taxon>
        <taxon>Chloroflexia</taxon>
        <taxon>Chloroflexales</taxon>
        <taxon>Roseiflexineae</taxon>
        <taxon>Roseiflexaceae</taxon>
        <taxon>Roseiflexus</taxon>
    </lineage>
</organism>
<dbReference type="RefSeq" id="WP_012120487.1">
    <property type="nucleotide sequence ID" value="NC_009767.1"/>
</dbReference>
<feature type="region of interest" description="Disordered" evidence="2">
    <location>
        <begin position="195"/>
        <end position="238"/>
    </location>
</feature>
<feature type="compositionally biased region" description="Gly residues" evidence="2">
    <location>
        <begin position="438"/>
        <end position="449"/>
    </location>
</feature>
<dbReference type="EMBL" id="CP000804">
    <property type="protein sequence ID" value="ABU58063.1"/>
    <property type="molecule type" value="Genomic_DNA"/>
</dbReference>
<dbReference type="STRING" id="383372.Rcas_1975"/>
<feature type="compositionally biased region" description="Gly residues" evidence="2">
    <location>
        <begin position="366"/>
        <end position="380"/>
    </location>
</feature>
<keyword evidence="3" id="KW-1133">Transmembrane helix</keyword>
<dbReference type="KEGG" id="rca:Rcas_1975"/>
<feature type="region of interest" description="Disordered" evidence="2">
    <location>
        <begin position="306"/>
        <end position="326"/>
    </location>
</feature>
<evidence type="ECO:0000313" key="4">
    <source>
        <dbReference type="EMBL" id="ABU58063.1"/>
    </source>
</evidence>
<evidence type="ECO:0000313" key="5">
    <source>
        <dbReference type="Proteomes" id="UP000000263"/>
    </source>
</evidence>
<name>A7NKP3_ROSCS</name>
<protein>
    <submittedName>
        <fullName evidence="4">Uncharacterized protein</fullName>
    </submittedName>
</protein>
<proteinExistence type="predicted"/>
<feature type="transmembrane region" description="Helical" evidence="3">
    <location>
        <begin position="143"/>
        <end position="167"/>
    </location>
</feature>
<feature type="region of interest" description="Disordered" evidence="2">
    <location>
        <begin position="341"/>
        <end position="470"/>
    </location>
</feature>
<feature type="compositionally biased region" description="Polar residues" evidence="2">
    <location>
        <begin position="381"/>
        <end position="392"/>
    </location>
</feature>
<accession>A7NKP3</accession>
<dbReference type="eggNOG" id="COG1511">
    <property type="taxonomic scope" value="Bacteria"/>
</dbReference>
<keyword evidence="3" id="KW-0812">Transmembrane</keyword>
<feature type="transmembrane region" description="Helical" evidence="3">
    <location>
        <begin position="55"/>
        <end position="74"/>
    </location>
</feature>
<feature type="compositionally biased region" description="Polar residues" evidence="2">
    <location>
        <begin position="421"/>
        <end position="435"/>
    </location>
</feature>
<evidence type="ECO:0000256" key="1">
    <source>
        <dbReference type="SAM" id="Coils"/>
    </source>
</evidence>
<dbReference type="HOGENOM" id="CLU_581227_0_0_0"/>
<gene>
    <name evidence="4" type="ordered locus">Rcas_1975</name>
</gene>
<feature type="coiled-coil region" evidence="1">
    <location>
        <begin position="266"/>
        <end position="304"/>
    </location>
</feature>
<dbReference type="Proteomes" id="UP000000263">
    <property type="component" value="Chromosome"/>
</dbReference>
<reference evidence="4 5" key="1">
    <citation type="submission" date="2007-08" db="EMBL/GenBank/DDBJ databases">
        <title>Complete sequence of Roseiflexus castenholzii DSM 13941.</title>
        <authorList>
            <consortium name="US DOE Joint Genome Institute"/>
            <person name="Copeland A."/>
            <person name="Lucas S."/>
            <person name="Lapidus A."/>
            <person name="Barry K."/>
            <person name="Glavina del Rio T."/>
            <person name="Dalin E."/>
            <person name="Tice H."/>
            <person name="Pitluck S."/>
            <person name="Thompson L.S."/>
            <person name="Brettin T."/>
            <person name="Bruce D."/>
            <person name="Detter J.C."/>
            <person name="Han C."/>
            <person name="Tapia R."/>
            <person name="Schmutz J."/>
            <person name="Larimer F."/>
            <person name="Land M."/>
            <person name="Hauser L."/>
            <person name="Kyrpides N."/>
            <person name="Mikhailova N."/>
            <person name="Bryant D.A."/>
            <person name="Hanada S."/>
            <person name="Tsukatani Y."/>
            <person name="Richardson P."/>
        </authorList>
    </citation>
    <scope>NUCLEOTIDE SEQUENCE [LARGE SCALE GENOMIC DNA]</scope>
    <source>
        <strain evidence="5">DSM 13941 / HLO8</strain>
    </source>
</reference>
<feature type="transmembrane region" description="Helical" evidence="3">
    <location>
        <begin position="27"/>
        <end position="49"/>
    </location>
</feature>
<dbReference type="AlphaFoldDB" id="A7NKP3"/>